<evidence type="ECO:0000313" key="4">
    <source>
        <dbReference type="EMBL" id="MXO75975.1"/>
    </source>
</evidence>
<gene>
    <name evidence="4" type="ORF">GRI40_12185</name>
</gene>
<dbReference type="EMBL" id="WTZA01000002">
    <property type="protein sequence ID" value="MXO75975.1"/>
    <property type="molecule type" value="Genomic_DNA"/>
</dbReference>
<name>A0A6I4TIU6_9SPHN</name>
<dbReference type="CDD" id="cd04622">
    <property type="entry name" value="CBS_pair_HRP1_like"/>
    <property type="match status" value="1"/>
</dbReference>
<protein>
    <submittedName>
        <fullName evidence="4">CBS domain-containing protein</fullName>
    </submittedName>
</protein>
<reference evidence="4 5" key="1">
    <citation type="submission" date="2019-12" db="EMBL/GenBank/DDBJ databases">
        <title>Genomic-based taxomic classification of the family Erythrobacteraceae.</title>
        <authorList>
            <person name="Xu L."/>
        </authorList>
    </citation>
    <scope>NUCLEOTIDE SEQUENCE [LARGE SCALE GENOMIC DNA]</scope>
    <source>
        <strain evidence="4 5">100921-2</strain>
    </source>
</reference>
<evidence type="ECO:0000256" key="2">
    <source>
        <dbReference type="PROSITE-ProRule" id="PRU00703"/>
    </source>
</evidence>
<comment type="caution">
    <text evidence="4">The sequence shown here is derived from an EMBL/GenBank/DDBJ whole genome shotgun (WGS) entry which is preliminary data.</text>
</comment>
<sequence>MEIRELMTKDPACCSPSDSVKEAASLMASNDCGQIPVTNAEGELVGVITDRDIACRCVAEGKSAETLVKDIMSSSPITVTIDASVAECCKKMEDNQVRRLPVVDDAGRCCGIVSQADIARHAGEHQTGDLVREVSEPAQ</sequence>
<dbReference type="Pfam" id="PF00571">
    <property type="entry name" value="CBS"/>
    <property type="match status" value="2"/>
</dbReference>
<dbReference type="InterPro" id="IPR046342">
    <property type="entry name" value="CBS_dom_sf"/>
</dbReference>
<dbReference type="Proteomes" id="UP000439522">
    <property type="component" value="Unassembled WGS sequence"/>
</dbReference>
<dbReference type="PANTHER" id="PTHR43080:SF2">
    <property type="entry name" value="CBS DOMAIN-CONTAINING PROTEIN"/>
    <property type="match status" value="1"/>
</dbReference>
<dbReference type="Gene3D" id="3.10.580.10">
    <property type="entry name" value="CBS-domain"/>
    <property type="match status" value="1"/>
</dbReference>
<keyword evidence="5" id="KW-1185">Reference proteome</keyword>
<evidence type="ECO:0000256" key="1">
    <source>
        <dbReference type="ARBA" id="ARBA00023122"/>
    </source>
</evidence>
<feature type="domain" description="CBS" evidence="3">
    <location>
        <begin position="7"/>
        <end position="65"/>
    </location>
</feature>
<dbReference type="OrthoDB" id="9807125at2"/>
<evidence type="ECO:0000259" key="3">
    <source>
        <dbReference type="PROSITE" id="PS51371"/>
    </source>
</evidence>
<keyword evidence="1 2" id="KW-0129">CBS domain</keyword>
<dbReference type="PANTHER" id="PTHR43080">
    <property type="entry name" value="CBS DOMAIN-CONTAINING PROTEIN CBSX3, MITOCHONDRIAL"/>
    <property type="match status" value="1"/>
</dbReference>
<dbReference type="AlphaFoldDB" id="A0A6I4TIU6"/>
<dbReference type="SUPFAM" id="SSF54631">
    <property type="entry name" value="CBS-domain pair"/>
    <property type="match status" value="1"/>
</dbReference>
<dbReference type="RefSeq" id="WP_160611816.1">
    <property type="nucleotide sequence ID" value="NZ_WTZA01000002.1"/>
</dbReference>
<dbReference type="InterPro" id="IPR000644">
    <property type="entry name" value="CBS_dom"/>
</dbReference>
<dbReference type="InterPro" id="IPR051257">
    <property type="entry name" value="Diverse_CBS-Domain"/>
</dbReference>
<dbReference type="SMART" id="SM00116">
    <property type="entry name" value="CBS"/>
    <property type="match status" value="2"/>
</dbReference>
<organism evidence="4 5">
    <name type="scientific">Tsuneonella aeria</name>
    <dbReference type="NCBI Taxonomy" id="1837929"/>
    <lineage>
        <taxon>Bacteria</taxon>
        <taxon>Pseudomonadati</taxon>
        <taxon>Pseudomonadota</taxon>
        <taxon>Alphaproteobacteria</taxon>
        <taxon>Sphingomonadales</taxon>
        <taxon>Erythrobacteraceae</taxon>
        <taxon>Tsuneonella</taxon>
    </lineage>
</organism>
<accession>A0A6I4TIU6</accession>
<dbReference type="PROSITE" id="PS51371">
    <property type="entry name" value="CBS"/>
    <property type="match status" value="2"/>
</dbReference>
<proteinExistence type="predicted"/>
<feature type="domain" description="CBS" evidence="3">
    <location>
        <begin position="72"/>
        <end position="130"/>
    </location>
</feature>
<evidence type="ECO:0000313" key="5">
    <source>
        <dbReference type="Proteomes" id="UP000439522"/>
    </source>
</evidence>